<dbReference type="Proteomes" id="UP001501940">
    <property type="component" value="Chromosome 12"/>
</dbReference>
<name>A0A3Q1CNP0_AMPOC</name>
<dbReference type="InterPro" id="IPR026052">
    <property type="entry name" value="DNA-bd_prot-inh"/>
</dbReference>
<feature type="domain" description="BHLH" evidence="7">
    <location>
        <begin position="41"/>
        <end position="79"/>
    </location>
</feature>
<dbReference type="GO" id="GO:0030154">
    <property type="term" value="P:cell differentiation"/>
    <property type="evidence" value="ECO:0007669"/>
    <property type="project" value="TreeGrafter"/>
</dbReference>
<keyword evidence="2" id="KW-0678">Repressor</keyword>
<sequence>VAAIRASPAGRRRRSRRSLSCFLPRRPRHKEEEPPVLLLRDMGLCYRLLERLVPALVPGIAASRLEILQHVIDYILELQTELDASCPAGEREESRVTGSSSSNSGHGAARAPLPAGRRPSNSVVLIRYWWLISSDFSVDSGS</sequence>
<dbReference type="GO" id="GO:0005737">
    <property type="term" value="C:cytoplasm"/>
    <property type="evidence" value="ECO:0007669"/>
    <property type="project" value="InterPro"/>
</dbReference>
<dbReference type="InterPro" id="IPR036638">
    <property type="entry name" value="HLH_DNA-bd_sf"/>
</dbReference>
<keyword evidence="4" id="KW-0804">Transcription</keyword>
<keyword evidence="5" id="KW-0539">Nucleus</keyword>
<organism evidence="8 9">
    <name type="scientific">Amphiprion ocellaris</name>
    <name type="common">Clown anemonefish</name>
    <dbReference type="NCBI Taxonomy" id="80972"/>
    <lineage>
        <taxon>Eukaryota</taxon>
        <taxon>Metazoa</taxon>
        <taxon>Chordata</taxon>
        <taxon>Craniata</taxon>
        <taxon>Vertebrata</taxon>
        <taxon>Euteleostomi</taxon>
        <taxon>Actinopterygii</taxon>
        <taxon>Neopterygii</taxon>
        <taxon>Teleostei</taxon>
        <taxon>Neoteleostei</taxon>
        <taxon>Acanthomorphata</taxon>
        <taxon>Ovalentaria</taxon>
        <taxon>Pomacentridae</taxon>
        <taxon>Amphiprion</taxon>
    </lineage>
</organism>
<accession>A0A3Q1CNP0</accession>
<dbReference type="Pfam" id="PF00010">
    <property type="entry name" value="HLH"/>
    <property type="match status" value="1"/>
</dbReference>
<dbReference type="AlphaFoldDB" id="A0A3Q1CNP0"/>
<proteinExistence type="predicted"/>
<reference evidence="8" key="3">
    <citation type="submission" date="2025-09" db="UniProtKB">
        <authorList>
            <consortium name="Ensembl"/>
        </authorList>
    </citation>
    <scope>IDENTIFICATION</scope>
</reference>
<evidence type="ECO:0000256" key="6">
    <source>
        <dbReference type="SAM" id="MobiDB-lite"/>
    </source>
</evidence>
<dbReference type="Gene3D" id="4.10.280.10">
    <property type="entry name" value="Helix-loop-helix DNA-binding domain"/>
    <property type="match status" value="1"/>
</dbReference>
<comment type="subcellular location">
    <subcellularLocation>
        <location evidence="1">Nucleus</location>
    </subcellularLocation>
</comment>
<evidence type="ECO:0000256" key="5">
    <source>
        <dbReference type="ARBA" id="ARBA00023242"/>
    </source>
</evidence>
<evidence type="ECO:0000256" key="4">
    <source>
        <dbReference type="ARBA" id="ARBA00023163"/>
    </source>
</evidence>
<evidence type="ECO:0000256" key="1">
    <source>
        <dbReference type="ARBA" id="ARBA00004123"/>
    </source>
</evidence>
<dbReference type="PANTHER" id="PTHR11723">
    <property type="entry name" value="DNA-BINDING PROTEIN INHIBITOR"/>
    <property type="match status" value="1"/>
</dbReference>
<reference evidence="8" key="2">
    <citation type="submission" date="2025-08" db="UniProtKB">
        <authorList>
            <consortium name="Ensembl"/>
        </authorList>
    </citation>
    <scope>IDENTIFICATION</scope>
</reference>
<feature type="region of interest" description="Disordered" evidence="6">
    <location>
        <begin position="86"/>
        <end position="118"/>
    </location>
</feature>
<dbReference type="GeneTree" id="ENSGT00940000177938"/>
<feature type="compositionally biased region" description="Low complexity" evidence="6">
    <location>
        <begin position="96"/>
        <end position="118"/>
    </location>
</feature>
<reference evidence="8 9" key="1">
    <citation type="submission" date="2022-01" db="EMBL/GenBank/DDBJ databases">
        <title>A chromosome-scale genome assembly of the false clownfish, Amphiprion ocellaris.</title>
        <authorList>
            <person name="Ryu T."/>
        </authorList>
    </citation>
    <scope>NUCLEOTIDE SEQUENCE [LARGE SCALE GENOMIC DNA]</scope>
</reference>
<dbReference type="Ensembl" id="ENSAOCT00000023653.2">
    <property type="protein sequence ID" value="ENSAOCP00000029497.2"/>
    <property type="gene ID" value="ENSAOCG00000019821.2"/>
</dbReference>
<keyword evidence="3" id="KW-0805">Transcription regulation</keyword>
<dbReference type="SUPFAM" id="SSF47459">
    <property type="entry name" value="HLH, helix-loop-helix DNA-binding domain"/>
    <property type="match status" value="1"/>
</dbReference>
<dbReference type="GO" id="GO:0032922">
    <property type="term" value="P:circadian regulation of gene expression"/>
    <property type="evidence" value="ECO:0007669"/>
    <property type="project" value="TreeGrafter"/>
</dbReference>
<dbReference type="STRING" id="80972.ENSAOCP00000029497"/>
<protein>
    <recommendedName>
        <fullName evidence="7">BHLH domain-containing protein</fullName>
    </recommendedName>
</protein>
<evidence type="ECO:0000313" key="8">
    <source>
        <dbReference type="Ensembl" id="ENSAOCP00000029497.2"/>
    </source>
</evidence>
<dbReference type="GO" id="GO:0046983">
    <property type="term" value="F:protein dimerization activity"/>
    <property type="evidence" value="ECO:0007669"/>
    <property type="project" value="InterPro"/>
</dbReference>
<dbReference type="GO" id="GO:0000122">
    <property type="term" value="P:negative regulation of transcription by RNA polymerase II"/>
    <property type="evidence" value="ECO:0007669"/>
    <property type="project" value="InterPro"/>
</dbReference>
<keyword evidence="9" id="KW-1185">Reference proteome</keyword>
<dbReference type="PANTHER" id="PTHR11723:SF17">
    <property type="entry name" value="PROTEIN EXTRA-MACROCHAETAE"/>
    <property type="match status" value="1"/>
</dbReference>
<evidence type="ECO:0000256" key="3">
    <source>
        <dbReference type="ARBA" id="ARBA00023015"/>
    </source>
</evidence>
<evidence type="ECO:0000313" key="9">
    <source>
        <dbReference type="Proteomes" id="UP001501940"/>
    </source>
</evidence>
<dbReference type="InterPro" id="IPR011598">
    <property type="entry name" value="bHLH_dom"/>
</dbReference>
<evidence type="ECO:0000256" key="2">
    <source>
        <dbReference type="ARBA" id="ARBA00022491"/>
    </source>
</evidence>
<evidence type="ECO:0000259" key="7">
    <source>
        <dbReference type="Pfam" id="PF00010"/>
    </source>
</evidence>
<dbReference type="GO" id="GO:0005634">
    <property type="term" value="C:nucleus"/>
    <property type="evidence" value="ECO:0007669"/>
    <property type="project" value="UniProtKB-SubCell"/>
</dbReference>